<dbReference type="Gene3D" id="2.40.170.20">
    <property type="entry name" value="TonB-dependent receptor, beta-barrel domain"/>
    <property type="match status" value="1"/>
</dbReference>
<evidence type="ECO:0000256" key="1">
    <source>
        <dbReference type="ARBA" id="ARBA00004571"/>
    </source>
</evidence>
<evidence type="ECO:0000256" key="2">
    <source>
        <dbReference type="ARBA" id="ARBA00022448"/>
    </source>
</evidence>
<name>A0A4P1KBT7_9CAUL</name>
<keyword evidence="3 11" id="KW-1134">Transmembrane beta strand</keyword>
<evidence type="ECO:0000256" key="6">
    <source>
        <dbReference type="ARBA" id="ARBA00023004"/>
    </source>
</evidence>
<evidence type="ECO:0000256" key="11">
    <source>
        <dbReference type="PROSITE-ProRule" id="PRU01360"/>
    </source>
</evidence>
<dbReference type="KEGG" id="bvy:NCTC9239_02350"/>
<dbReference type="EMBL" id="LR588407">
    <property type="protein sequence ID" value="VTO17221.1"/>
    <property type="molecule type" value="Genomic_DNA"/>
</dbReference>
<evidence type="ECO:0000313" key="17">
    <source>
        <dbReference type="EMBL" id="VTO17221.1"/>
    </source>
</evidence>
<evidence type="ECO:0000259" key="15">
    <source>
        <dbReference type="Pfam" id="PF00593"/>
    </source>
</evidence>
<dbReference type="PANTHER" id="PTHR32552">
    <property type="entry name" value="FERRICHROME IRON RECEPTOR-RELATED"/>
    <property type="match status" value="1"/>
</dbReference>
<evidence type="ECO:0000256" key="13">
    <source>
        <dbReference type="SAM" id="MobiDB-lite"/>
    </source>
</evidence>
<accession>A0A4P1KBT7</accession>
<feature type="signal peptide" evidence="14">
    <location>
        <begin position="1"/>
        <end position="22"/>
    </location>
</feature>
<dbReference type="InterPro" id="IPR036942">
    <property type="entry name" value="Beta-barrel_TonB_sf"/>
</dbReference>
<evidence type="ECO:0000256" key="10">
    <source>
        <dbReference type="ARBA" id="ARBA00023237"/>
    </source>
</evidence>
<keyword evidence="5 11" id="KW-0812">Transmembrane</keyword>
<evidence type="ECO:0000313" key="18">
    <source>
        <dbReference type="Proteomes" id="UP000309952"/>
    </source>
</evidence>
<keyword evidence="6" id="KW-0408">Iron</keyword>
<keyword evidence="8 12" id="KW-0798">TonB box</keyword>
<dbReference type="PANTHER" id="PTHR32552:SF81">
    <property type="entry name" value="TONB-DEPENDENT OUTER MEMBRANE RECEPTOR"/>
    <property type="match status" value="1"/>
</dbReference>
<evidence type="ECO:0000256" key="5">
    <source>
        <dbReference type="ARBA" id="ARBA00022692"/>
    </source>
</evidence>
<dbReference type="Proteomes" id="UP000309952">
    <property type="component" value="Chromosome"/>
</dbReference>
<dbReference type="PROSITE" id="PS52016">
    <property type="entry name" value="TONB_DEPENDENT_REC_3"/>
    <property type="match status" value="1"/>
</dbReference>
<protein>
    <submittedName>
        <fullName evidence="17">Ferripyoverdine receptor</fullName>
    </submittedName>
</protein>
<keyword evidence="4" id="KW-0410">Iron transport</keyword>
<comment type="subcellular location">
    <subcellularLocation>
        <location evidence="1 11">Cell outer membrane</location>
        <topology evidence="1 11">Multi-pass membrane protein</topology>
    </subcellularLocation>
</comment>
<evidence type="ECO:0000256" key="9">
    <source>
        <dbReference type="ARBA" id="ARBA00023136"/>
    </source>
</evidence>
<feature type="chain" id="PRO_5021292930" evidence="14">
    <location>
        <begin position="23"/>
        <end position="718"/>
    </location>
</feature>
<keyword evidence="9 11" id="KW-0472">Membrane</keyword>
<keyword evidence="18" id="KW-1185">Reference proteome</keyword>
<evidence type="ECO:0000256" key="7">
    <source>
        <dbReference type="ARBA" id="ARBA00023065"/>
    </source>
</evidence>
<dbReference type="AlphaFoldDB" id="A0A4P1KBT7"/>
<evidence type="ECO:0000256" key="3">
    <source>
        <dbReference type="ARBA" id="ARBA00022452"/>
    </source>
</evidence>
<keyword evidence="2 11" id="KW-0813">Transport</keyword>
<keyword evidence="7" id="KW-0406">Ion transport</keyword>
<evidence type="ECO:0000256" key="14">
    <source>
        <dbReference type="SAM" id="SignalP"/>
    </source>
</evidence>
<dbReference type="Pfam" id="PF07715">
    <property type="entry name" value="Plug"/>
    <property type="match status" value="1"/>
</dbReference>
<dbReference type="InterPro" id="IPR000531">
    <property type="entry name" value="Beta-barrel_TonB"/>
</dbReference>
<keyword evidence="14" id="KW-0732">Signal</keyword>
<evidence type="ECO:0000259" key="16">
    <source>
        <dbReference type="Pfam" id="PF07715"/>
    </source>
</evidence>
<organism evidence="17 18">
    <name type="scientific">Brevundimonas vancanneytii</name>
    <dbReference type="NCBI Taxonomy" id="1325724"/>
    <lineage>
        <taxon>Bacteria</taxon>
        <taxon>Pseudomonadati</taxon>
        <taxon>Pseudomonadota</taxon>
        <taxon>Alphaproteobacteria</taxon>
        <taxon>Caulobacterales</taxon>
        <taxon>Caulobacteraceae</taxon>
        <taxon>Brevundimonas</taxon>
    </lineage>
</organism>
<evidence type="ECO:0000256" key="12">
    <source>
        <dbReference type="RuleBase" id="RU003357"/>
    </source>
</evidence>
<feature type="region of interest" description="Disordered" evidence="13">
    <location>
        <begin position="256"/>
        <end position="279"/>
    </location>
</feature>
<keyword evidence="10 11" id="KW-0998">Cell outer membrane</keyword>
<gene>
    <name evidence="17" type="primary">fpvA_4</name>
    <name evidence="17" type="ORF">NCTC9239_02350</name>
</gene>
<dbReference type="CDD" id="cd01347">
    <property type="entry name" value="ligand_gated_channel"/>
    <property type="match status" value="1"/>
</dbReference>
<proteinExistence type="inferred from homology"/>
<evidence type="ECO:0000256" key="8">
    <source>
        <dbReference type="ARBA" id="ARBA00023077"/>
    </source>
</evidence>
<reference evidence="17 18" key="1">
    <citation type="submission" date="2019-04" db="EMBL/GenBank/DDBJ databases">
        <authorList>
            <consortium name="Pathogen Informatics"/>
        </authorList>
    </citation>
    <scope>NUCLEOTIDE SEQUENCE [LARGE SCALE GENOMIC DNA]</scope>
    <source>
        <strain evidence="17 18">NCTC9239</strain>
    </source>
</reference>
<evidence type="ECO:0000256" key="4">
    <source>
        <dbReference type="ARBA" id="ARBA00022496"/>
    </source>
</evidence>
<feature type="domain" description="TonB-dependent receptor plug" evidence="16">
    <location>
        <begin position="53"/>
        <end position="159"/>
    </location>
</feature>
<comment type="similarity">
    <text evidence="11 12">Belongs to the TonB-dependent receptor family.</text>
</comment>
<feature type="domain" description="TonB-dependent receptor-like beta-barrel" evidence="15">
    <location>
        <begin position="243"/>
        <end position="684"/>
    </location>
</feature>
<dbReference type="InterPro" id="IPR012910">
    <property type="entry name" value="Plug_dom"/>
</dbReference>
<dbReference type="GO" id="GO:0006826">
    <property type="term" value="P:iron ion transport"/>
    <property type="evidence" value="ECO:0007669"/>
    <property type="project" value="UniProtKB-KW"/>
</dbReference>
<dbReference type="Pfam" id="PF00593">
    <property type="entry name" value="TonB_dep_Rec_b-barrel"/>
    <property type="match status" value="1"/>
</dbReference>
<dbReference type="GO" id="GO:0009279">
    <property type="term" value="C:cell outer membrane"/>
    <property type="evidence" value="ECO:0007669"/>
    <property type="project" value="UniProtKB-SubCell"/>
</dbReference>
<sequence length="718" mass="77559">MRYLILGAMGGVCVLSAGNTMAQDAVSNFQPPTSGPSALDDIVVTAQRRAERLQDVPISVTALSSERLEDAGIVSTEDLTSVTPGLVFARSNQFAQPTIRGVGSRNGSQGDESSVAIYIDGVYRPEQFSNLFELEGVEQIEVLKGPQGTLFGRNAAGGAINITTRLPSAEPDLSVALSAGDFGYWKAAGYVSGPLTRRLSANLAVTALKDDGFVRNIFLNEDSGSRELFAARTKLVFDIDDVSRLWLGVSYQDGRDNTNQSGQPLAGNSRGRRAPGAVVPTEPWTTATQFTPISKGESFAVDLHYSREFVGFDLRTILAYSKASQYNLTDSDNTSAPVSGNDTTFNAETYSLEAVLASSGTGRWNWTLGGNLFSNESVLDPFLSGATNFAGRQEAKAASLFGEVVFEPVSGLFLTGGLRASYEERSARFSQRTPTVVTAEGEDNWSDVSPRVVARYQFAKNSNVYASYTRGFKSGTFNSTSAVGSSVPAAPEYVDAFEVGLKSDLAQRVRLNLAAYQYDYQDLQVTVPLFINGATTFALANAAQSTIKGLEANIDASLTDRLNLRFGGSLLDARYDEFPDAVVLEPDPALYVGGAPAGNRQVVRDVSGNRLSRSPEWTWSLGLDYTLPLLGGDLRLGADAYASAQWYSDPLNRIRQPQYTQLNASARWTSPSGRWSALVSGENLTDEAIYSNMFTSALGDFVAYQRPRFVSFTLKYQL</sequence>
<dbReference type="SUPFAM" id="SSF56935">
    <property type="entry name" value="Porins"/>
    <property type="match status" value="1"/>
</dbReference>
<keyword evidence="17" id="KW-0675">Receptor</keyword>
<dbReference type="InterPro" id="IPR039426">
    <property type="entry name" value="TonB-dep_rcpt-like"/>
</dbReference>